<reference evidence="2 3" key="1">
    <citation type="journal article" date="2015" name="Sci. Rep.">
        <title>Chromosome-level genome map provides insights into diverse defense mechanisms in the medicinal fungus Ganoderma sinense.</title>
        <authorList>
            <person name="Zhu Y."/>
            <person name="Xu J."/>
            <person name="Sun C."/>
            <person name="Zhou S."/>
            <person name="Xu H."/>
            <person name="Nelson D.R."/>
            <person name="Qian J."/>
            <person name="Song J."/>
            <person name="Luo H."/>
            <person name="Xiang L."/>
            <person name="Li Y."/>
            <person name="Xu Z."/>
            <person name="Ji A."/>
            <person name="Wang L."/>
            <person name="Lu S."/>
            <person name="Hayward A."/>
            <person name="Sun W."/>
            <person name="Li X."/>
            <person name="Schwartz D.C."/>
            <person name="Wang Y."/>
            <person name="Chen S."/>
        </authorList>
    </citation>
    <scope>NUCLEOTIDE SEQUENCE [LARGE SCALE GENOMIC DNA]</scope>
    <source>
        <strain evidence="2 3">ZZ0214-1</strain>
    </source>
</reference>
<protein>
    <submittedName>
        <fullName evidence="2">Uncharacterized protein</fullName>
    </submittedName>
</protein>
<feature type="compositionally biased region" description="Low complexity" evidence="1">
    <location>
        <begin position="34"/>
        <end position="44"/>
    </location>
</feature>
<proteinExistence type="predicted"/>
<evidence type="ECO:0000313" key="3">
    <source>
        <dbReference type="Proteomes" id="UP000230002"/>
    </source>
</evidence>
<comment type="caution">
    <text evidence="2">The sequence shown here is derived from an EMBL/GenBank/DDBJ whole genome shotgun (WGS) entry which is preliminary data.</text>
</comment>
<organism evidence="2 3">
    <name type="scientific">Ganoderma sinense ZZ0214-1</name>
    <dbReference type="NCBI Taxonomy" id="1077348"/>
    <lineage>
        <taxon>Eukaryota</taxon>
        <taxon>Fungi</taxon>
        <taxon>Dikarya</taxon>
        <taxon>Basidiomycota</taxon>
        <taxon>Agaricomycotina</taxon>
        <taxon>Agaricomycetes</taxon>
        <taxon>Polyporales</taxon>
        <taxon>Polyporaceae</taxon>
        <taxon>Ganoderma</taxon>
    </lineage>
</organism>
<dbReference type="EMBL" id="AYKW01000023">
    <property type="protein sequence ID" value="PIL28449.1"/>
    <property type="molecule type" value="Genomic_DNA"/>
</dbReference>
<feature type="region of interest" description="Disordered" evidence="1">
    <location>
        <begin position="120"/>
        <end position="177"/>
    </location>
</feature>
<gene>
    <name evidence="2" type="ORF">GSI_08483</name>
</gene>
<evidence type="ECO:0000256" key="1">
    <source>
        <dbReference type="SAM" id="MobiDB-lite"/>
    </source>
</evidence>
<feature type="region of interest" description="Disordered" evidence="1">
    <location>
        <begin position="192"/>
        <end position="216"/>
    </location>
</feature>
<feature type="compositionally biased region" description="Low complexity" evidence="1">
    <location>
        <begin position="161"/>
        <end position="177"/>
    </location>
</feature>
<feature type="region of interest" description="Disordered" evidence="1">
    <location>
        <begin position="1"/>
        <end position="79"/>
    </location>
</feature>
<keyword evidence="3" id="KW-1185">Reference proteome</keyword>
<dbReference type="Proteomes" id="UP000230002">
    <property type="component" value="Unassembled WGS sequence"/>
</dbReference>
<accession>A0A2G8S3U8</accession>
<feature type="compositionally biased region" description="Basic and acidic residues" evidence="1">
    <location>
        <begin position="13"/>
        <end position="29"/>
    </location>
</feature>
<sequence>MREAGGGLLGMLKGRDQPGDGQESRERDLAGVPSSSYSDSTIPSETRAGTRALSTTGHSDHRPTTPISNPFEDPANVLYPPSHTAGAVLTLRARHNVQAPLESPSGLDAFSSELPFRLSGSQPMNDVAPRERNPFRASTMSIPSDLRTCSDADTDSEPVASSESTRPPSSWSSDGSGSTTYIPMEICQLFPAPPVHTPSSEVSFQTPRGNLPLEESSELELCDGVVRRGYE</sequence>
<name>A0A2G8S3U8_9APHY</name>
<evidence type="ECO:0000313" key="2">
    <source>
        <dbReference type="EMBL" id="PIL28449.1"/>
    </source>
</evidence>
<dbReference type="AlphaFoldDB" id="A0A2G8S3U8"/>
<feature type="compositionally biased region" description="Polar residues" evidence="1">
    <location>
        <begin position="197"/>
        <end position="208"/>
    </location>
</feature>